<name>A0A2U2GXL4_YERPE</name>
<dbReference type="KEGG" id="ype:YPO4098"/>
<accession>A0A2U2GXL4</accession>
<evidence type="ECO:0000313" key="1">
    <source>
        <dbReference type="EMBL" id="CAL22667.1"/>
    </source>
</evidence>
<evidence type="ECO:0000313" key="2">
    <source>
        <dbReference type="Proteomes" id="UP000000815"/>
    </source>
</evidence>
<dbReference type="Proteomes" id="UP000000815">
    <property type="component" value="Chromosome"/>
</dbReference>
<dbReference type="OrthoDB" id="6481116at2"/>
<accession>A0A384L2M3</accession>
<accession>Q74PB5</accession>
<organism evidence="1 2">
    <name type="scientific">Yersinia pestis</name>
    <dbReference type="NCBI Taxonomy" id="632"/>
    <lineage>
        <taxon>Bacteria</taxon>
        <taxon>Pseudomonadati</taxon>
        <taxon>Pseudomonadota</taxon>
        <taxon>Gammaproteobacteria</taxon>
        <taxon>Enterobacterales</taxon>
        <taxon>Yersiniaceae</taxon>
        <taxon>Yersinia</taxon>
    </lineage>
</organism>
<dbReference type="PIR" id="AH0497">
    <property type="entry name" value="AH0497"/>
</dbReference>
<dbReference type="AlphaFoldDB" id="A0A2U2GXL4"/>
<accession>A0A0H2W938</accession>
<reference evidence="1 2" key="1">
    <citation type="journal article" date="2001" name="Nature">
        <title>Genome sequence of Yersinia pestis, the causative agent of plague.</title>
        <authorList>
            <person name="Parkhill J."/>
            <person name="Wren B.W."/>
            <person name="Thomson N.R."/>
            <person name="Titball R.W."/>
            <person name="Holden M.T.G."/>
            <person name="Prentice M.B."/>
            <person name="Sebaihia M."/>
            <person name="James K.D."/>
            <person name="Churcher C."/>
            <person name="Mungall K.L."/>
            <person name="Baker S."/>
            <person name="Basham D."/>
            <person name="Bentley S.D."/>
            <person name="Brooks K."/>
            <person name="Cerdeno-Tarraga A.M."/>
            <person name="Chillingworth T."/>
            <person name="Cronin A."/>
            <person name="Davies R.M."/>
            <person name="Davis P."/>
            <person name="Dougan G."/>
            <person name="Feltwell T."/>
            <person name="Hamlin N."/>
            <person name="Holroyd S."/>
            <person name="Jagels K."/>
            <person name="Leather S."/>
            <person name="Karlyshev A.V."/>
            <person name="Moule S."/>
            <person name="Oyston P.C.F."/>
            <person name="Quail M."/>
            <person name="Rutherford K."/>
            <person name="Simmonds M."/>
            <person name="Skelton J."/>
            <person name="Stevens K."/>
            <person name="Whitehead S."/>
            <person name="Barrell B.G."/>
        </authorList>
    </citation>
    <scope>NUCLEOTIDE SEQUENCE [LARGE SCALE GENOMIC DNA]</scope>
    <source>
        <strain evidence="2">CO-92 / Biovar Orientalis</strain>
    </source>
</reference>
<protein>
    <submittedName>
        <fullName evidence="1">Uncharacterized protein</fullName>
    </submittedName>
</protein>
<sequence>MFFTADFLRLTFPHDPRVEEAIGMADHNAKGAIDPLLPHRLDPFYPQAVTFAMSVTQHIGFRDLIVKDP</sequence>
<proteinExistence type="predicted"/>
<keyword evidence="2" id="KW-1185">Reference proteome</keyword>
<dbReference type="EMBL" id="AL590842">
    <property type="protein sequence ID" value="CAL22667.1"/>
    <property type="molecule type" value="Genomic_DNA"/>
</dbReference>
<gene>
    <name evidence="1" type="ordered locus">YPO4098</name>
</gene>